<dbReference type="Gene3D" id="1.25.10.10">
    <property type="entry name" value="Leucine-rich Repeat Variant"/>
    <property type="match status" value="2"/>
</dbReference>
<keyword evidence="3" id="KW-0690">Ribosome biogenesis</keyword>
<dbReference type="Gramene" id="ERN00195">
    <property type="protein sequence ID" value="ERN00195"/>
    <property type="gene ID" value="AMTR_s00111p00089410"/>
</dbReference>
<dbReference type="GO" id="GO:0034455">
    <property type="term" value="C:t-UTP complex"/>
    <property type="evidence" value="ECO:0000318"/>
    <property type="project" value="GO_Central"/>
</dbReference>
<dbReference type="PANTHER" id="PTHR13457">
    <property type="entry name" value="BAP28"/>
    <property type="match status" value="1"/>
</dbReference>
<dbReference type="GO" id="GO:0000462">
    <property type="term" value="P:maturation of SSU-rRNA from tricistronic rRNA transcript (SSU-rRNA, 5.8S rRNA, LSU-rRNA)"/>
    <property type="evidence" value="ECO:0000318"/>
    <property type="project" value="GO_Central"/>
</dbReference>
<dbReference type="InterPro" id="IPR016024">
    <property type="entry name" value="ARM-type_fold"/>
</dbReference>
<dbReference type="STRING" id="13333.W1NZT5"/>
<evidence type="ECO:0000256" key="2">
    <source>
        <dbReference type="ARBA" id="ARBA00010559"/>
    </source>
</evidence>
<accession>W1NZT5</accession>
<proteinExistence type="inferred from homology"/>
<dbReference type="InterPro" id="IPR056473">
    <property type="entry name" value="HEAT_Utp10/HEAT1"/>
</dbReference>
<comment type="similarity">
    <text evidence="2">Belongs to the HEATR1/UTP10 family.</text>
</comment>
<dbReference type="SMART" id="SM01036">
    <property type="entry name" value="BP28CT"/>
    <property type="match status" value="1"/>
</dbReference>
<evidence type="ECO:0000313" key="9">
    <source>
        <dbReference type="Proteomes" id="UP000017836"/>
    </source>
</evidence>
<dbReference type="GO" id="GO:0045943">
    <property type="term" value="P:positive regulation of transcription by RNA polymerase I"/>
    <property type="evidence" value="ECO:0000318"/>
    <property type="project" value="GO_Central"/>
</dbReference>
<dbReference type="eggNOG" id="KOG1837">
    <property type="taxonomic scope" value="Eukaryota"/>
</dbReference>
<dbReference type="EMBL" id="KI394940">
    <property type="protein sequence ID" value="ERN00195.1"/>
    <property type="molecule type" value="Genomic_DNA"/>
</dbReference>
<evidence type="ECO:0000256" key="4">
    <source>
        <dbReference type="ARBA" id="ARBA00022552"/>
    </source>
</evidence>
<protein>
    <recommendedName>
        <fullName evidence="7">BP28 C-terminal domain-containing protein</fullName>
    </recommendedName>
</protein>
<dbReference type="HOGENOM" id="CLU_001128_3_0_1"/>
<dbReference type="InterPro" id="IPR012954">
    <property type="entry name" value="BP28_C_dom"/>
</dbReference>
<keyword evidence="4" id="KW-0698">rRNA processing</keyword>
<dbReference type="InterPro" id="IPR022125">
    <property type="entry name" value="U3snoRNP10_N"/>
</dbReference>
<dbReference type="GO" id="GO:0030515">
    <property type="term" value="F:snoRNA binding"/>
    <property type="evidence" value="ECO:0000318"/>
    <property type="project" value="GO_Central"/>
</dbReference>
<evidence type="ECO:0000256" key="3">
    <source>
        <dbReference type="ARBA" id="ARBA00022517"/>
    </source>
</evidence>
<dbReference type="Proteomes" id="UP000017836">
    <property type="component" value="Unassembled WGS sequence"/>
</dbReference>
<name>W1NZT5_AMBTC</name>
<dbReference type="InterPro" id="IPR040191">
    <property type="entry name" value="UTP10"/>
</dbReference>
<dbReference type="InterPro" id="IPR056384">
    <property type="entry name" value="ARM_At3g06530"/>
</dbReference>
<evidence type="ECO:0000256" key="1">
    <source>
        <dbReference type="ARBA" id="ARBA00004604"/>
    </source>
</evidence>
<organism evidence="8 9">
    <name type="scientific">Amborella trichopoda</name>
    <dbReference type="NCBI Taxonomy" id="13333"/>
    <lineage>
        <taxon>Eukaryota</taxon>
        <taxon>Viridiplantae</taxon>
        <taxon>Streptophyta</taxon>
        <taxon>Embryophyta</taxon>
        <taxon>Tracheophyta</taxon>
        <taxon>Spermatophyta</taxon>
        <taxon>Magnoliopsida</taxon>
        <taxon>Amborellales</taxon>
        <taxon>Amborellaceae</taxon>
        <taxon>Amborella</taxon>
    </lineage>
</organism>
<dbReference type="SUPFAM" id="SSF48371">
    <property type="entry name" value="ARM repeat"/>
    <property type="match status" value="2"/>
</dbReference>
<dbReference type="Pfam" id="PF08146">
    <property type="entry name" value="BP28CT"/>
    <property type="match status" value="1"/>
</dbReference>
<dbReference type="PANTHER" id="PTHR13457:SF1">
    <property type="entry name" value="HEAT REPEAT-CONTAINING PROTEIN 1"/>
    <property type="match status" value="1"/>
</dbReference>
<dbReference type="Pfam" id="PF12397">
    <property type="entry name" value="U3snoRNP10"/>
    <property type="match status" value="1"/>
</dbReference>
<feature type="domain" description="BP28 C-terminal" evidence="7">
    <location>
        <begin position="1859"/>
        <end position="2034"/>
    </location>
</feature>
<gene>
    <name evidence="8" type="ORF">AMTR_s00111p00089410</name>
</gene>
<dbReference type="GO" id="GO:0030686">
    <property type="term" value="C:90S preribosome"/>
    <property type="evidence" value="ECO:0000318"/>
    <property type="project" value="GO_Central"/>
</dbReference>
<evidence type="ECO:0000313" key="8">
    <source>
        <dbReference type="EMBL" id="ERN00195.1"/>
    </source>
</evidence>
<dbReference type="Pfam" id="PF24477">
    <property type="entry name" value="ARM_At3g06530"/>
    <property type="match status" value="1"/>
</dbReference>
<evidence type="ECO:0000259" key="7">
    <source>
        <dbReference type="SMART" id="SM01036"/>
    </source>
</evidence>
<dbReference type="Pfam" id="PF23243">
    <property type="entry name" value="HEAT_HEATR1"/>
    <property type="match status" value="1"/>
</dbReference>
<keyword evidence="9" id="KW-1185">Reference proteome</keyword>
<keyword evidence="6" id="KW-0687">Ribonucleoprotein</keyword>
<sequence length="2175" mass="243096">MASTLASQLKAIKALTFGDSAHQKRPLTQPSILFGPKEAADIDLETLLSIAVSGLESLAAMDKRFSPYRDTLFSQKSVGFDREVLNSTENNGINKSISMYLQLLSGQLQLSSAQKTVEYLIRRYKVHVYNMDDLVLCALPYHDTTVFVRIVQLLDLRNTKWGFLEGVKVSGAPPPRKVIVQQCTRDFGVLEAICNYAMPKKKVLYSRTVVGFSTAVIVETLGAVTVVDSELVQRIIPFVLSCLNANVDGSSDHKAGAVMIVGLLASRAMLAPNLTNTLIIYIARLVRQYADDSGGLSWLRVLVMVLVKLIQSQSVTSLPKKSLDILKEVRNLPTILLALSKEFNIEGFLSVYLTHLASFSSSDEICRHALIAMMETLLAKDSVPSIVSKVLEACTKLSREKARNNALESDASGSWAKQIFLAIDEHYPSELRRAIYKFLESPKMHSTHGSSVLESLCWMLDGDSNMTKEIAMSKIWFYLEHPKAEVRRATLSNFATAGILNNESINLKVSRNIGEALLRRLHDDDLSVVEVALSLDGLAKIVHPASLFEAFHDVLARCINILTATGSAGNISQACKVAVSCLDFAVYKFLEIHPDCLENVASLINPLLLVSPKTWRLNLKALEFVVDVPFPFFNSLRVSHDLKSIGQVKKLELNLVASLNSKTIGALAETFADKPKKKSIHELCRWCCSSGVSKAIFFLVMLRSFMIRKKEAASFLVLVRSCLPVLEREWVVWDSKGSIFLAEEFNLEKLETVFDQVRIYQLIESQFEAFVPNLLISIYGCILKYPPPATGPPGTLDVSGPWVYILDELFVLFSVSSCKHVFVEHLRLLVMRSRIAIVPFLSKYFTQGSSIPDAVQIQSLRSFAALCSALISSETSSSIHNPNHTQLLLEFPSVLVPLSSAVPAIRMEAITCIEGVYNLWLHVLNASQKNGDDTTIQDDSNWMPVYGELLELILQQKNLISSDADFIQSFLKTLLGPDGLNILMPQNLDQRFDRSSKEAILLFILKSGLKLPSYGKFIVLSMLQGVGHSVYHEHTETLLVELLNRRNLELSHIEVDILCLLLKNYTSLMSSSTTEDTVRGYFFEALRLDNVTSEHIFIVRPCATVLQNLSQALYDNLETRLQDQLFWNLVVLFRSDIGAIHNAARDALLRIHISGSTIGRHLQLILVQDLRQVNGPVNRVCKIQKPGTPIIDFDSFIHEGKLPSVIGALLDVILLKKDIENRGPLVEPLFCLIHKILKDGWLTGCLDEDEINHEASTGAVHFILQTSISILEDIGASVLRDVPERDEILEQYGVDMLIEYVYAAKDPMTRNHIFSLISTVVKSIPDRVLLNQIIDIFTTMGETSVIQDDSHSQKVFEQLISTVVPCWLTKMQKTDDLLKIFVGILPKLSDQRRLPLMTLLLRALGEKGSLASLLVLLFDSLVLRTLGSSNQENERSIESFQTLVLHLEWEYLFAVQLYEQYSCTIWLPSLVVLLQLLGEGLWSFQRVVEICVAMQFIAHKLEVGELAFVLKSGQDIDVVQGTLGELMEQVVSQLQMVDTQNKSLYVPTDMQKVLRESALHLLRTLAKCMVPSAYFRGIVLLLKRTDENVQHKALVLLCESLTDSYASGMKPRRSRKVNLPHSFLASMDERGWESFNEMCLQITKLIDEPLDDDSIPIKLAAASAFEALANKFSSNPSIFSSCLGSVAKKIGSNNLAVSSACLKATGAFVNALGPAAVPELSCIMEQALKRAHNVCCCFCEKYKVGIDKGLDGVLKHTESVLLAFLATLEALVDRLGGFLNPYLRDILELLVIHHEFSSALNQKIGLKAAAVQKLISEKISERLLIPPLLKIFSKSVEHGELSLSMLFEMLASKISKMDRSSVVTYHADIFKISLVALDLRRKHPVAIKNINVVERSVINAIVTLTMKLTETMFKPLFIRSLEWAESEVEENGLTTKRNLDRNIAFYSLIDKLAEKHRSLFVPYFKYLISGCMHALTDDEFLDSGVSMQKKKKAKFMETNSNTRGLKPLLPSQWHLRALILSSLHKCFLHDKENLKFLDSDKFQTLCKAIVAQFLVDPPEGLDELAVPSVSKVDGLLVSCLGQMAVTAGTDLLWKPLNHEVLMQTRSEKMRARILGLRVVRYLLNNLKEEYLVLLPETIPFLGELLEDAELQVKTLAQEILKDMETLSGESLRQYL</sequence>
<dbReference type="InterPro" id="IPR011989">
    <property type="entry name" value="ARM-like"/>
</dbReference>
<comment type="subcellular location">
    <subcellularLocation>
        <location evidence="1">Nucleus</location>
        <location evidence="1">Nucleolus</location>
    </subcellularLocation>
</comment>
<dbReference type="GO" id="GO:0032040">
    <property type="term" value="C:small-subunit processome"/>
    <property type="evidence" value="ECO:0000318"/>
    <property type="project" value="GO_Central"/>
</dbReference>
<evidence type="ECO:0000256" key="5">
    <source>
        <dbReference type="ARBA" id="ARBA00023242"/>
    </source>
</evidence>
<evidence type="ECO:0000256" key="6">
    <source>
        <dbReference type="ARBA" id="ARBA00023274"/>
    </source>
</evidence>
<dbReference type="OMA" id="NDVMWKQ"/>
<reference evidence="9" key="1">
    <citation type="journal article" date="2013" name="Science">
        <title>The Amborella genome and the evolution of flowering plants.</title>
        <authorList>
            <consortium name="Amborella Genome Project"/>
        </authorList>
    </citation>
    <scope>NUCLEOTIDE SEQUENCE [LARGE SCALE GENOMIC DNA]</scope>
</reference>
<keyword evidence="5" id="KW-0539">Nucleus</keyword>